<evidence type="ECO:0000256" key="3">
    <source>
        <dbReference type="ARBA" id="ARBA00022491"/>
    </source>
</evidence>
<dbReference type="Pfam" id="PF01845">
    <property type="entry name" value="CcdB"/>
    <property type="match status" value="1"/>
</dbReference>
<dbReference type="Proteomes" id="UP000680714">
    <property type="component" value="Unassembled WGS sequence"/>
</dbReference>
<comment type="caution">
    <text evidence="8">The sequence shown here is derived from an EMBL/GenBank/DDBJ whole genome shotgun (WGS) entry which is preliminary data.</text>
</comment>
<evidence type="ECO:0000256" key="5">
    <source>
        <dbReference type="ARBA" id="ARBA00023163"/>
    </source>
</evidence>
<protein>
    <recommendedName>
        <fullName evidence="2">Toxin CcdB</fullName>
    </recommendedName>
    <alternativeName>
        <fullName evidence="7">Cytotoxic protein CcdB</fullName>
    </alternativeName>
    <alternativeName>
        <fullName evidence="6">Protein LetD</fullName>
    </alternativeName>
</protein>
<dbReference type="RefSeq" id="WP_211549627.1">
    <property type="nucleotide sequence ID" value="NZ_JAGTUF010000012.1"/>
</dbReference>
<evidence type="ECO:0000256" key="7">
    <source>
        <dbReference type="ARBA" id="ARBA00033135"/>
    </source>
</evidence>
<evidence type="ECO:0000256" key="6">
    <source>
        <dbReference type="ARBA" id="ARBA00029628"/>
    </source>
</evidence>
<keyword evidence="5" id="KW-0804">Transcription</keyword>
<evidence type="ECO:0000313" key="9">
    <source>
        <dbReference type="Proteomes" id="UP000680714"/>
    </source>
</evidence>
<dbReference type="InterPro" id="IPR002712">
    <property type="entry name" value="CcdB"/>
</dbReference>
<dbReference type="SUPFAM" id="SSF50118">
    <property type="entry name" value="Cell growth inhibitor/plasmid maintenance toxic component"/>
    <property type="match status" value="1"/>
</dbReference>
<reference evidence="8 9" key="1">
    <citation type="submission" date="2021-04" db="EMBL/GenBank/DDBJ databases">
        <title>Magnetospirillum sulfuroxidans sp. nov., a facultative chemolithoautotrophic sulfur-oxidizing alphaproteobacterium isolated from freshwater sediment and proposals for Paramagetospirillum gen. nov., and Magnetospirillaceae fam. nov.</title>
        <authorList>
            <person name="Koziaeva V."/>
            <person name="Geelhoed J.S."/>
            <person name="Sorokin D.Y."/>
            <person name="Grouzdev D.S."/>
        </authorList>
    </citation>
    <scope>NUCLEOTIDE SEQUENCE [LARGE SCALE GENOMIC DNA]</scope>
    <source>
        <strain evidence="8 9">J10</strain>
    </source>
</reference>
<evidence type="ECO:0000313" key="8">
    <source>
        <dbReference type="EMBL" id="MBR9972656.1"/>
    </source>
</evidence>
<dbReference type="InterPro" id="IPR011067">
    <property type="entry name" value="Plasmid_toxin/cell-grow_inhib"/>
</dbReference>
<accession>A0ABS5IE09</accession>
<evidence type="ECO:0000256" key="2">
    <source>
        <dbReference type="ARBA" id="ARBA00015075"/>
    </source>
</evidence>
<evidence type="ECO:0000256" key="1">
    <source>
        <dbReference type="ARBA" id="ARBA00005230"/>
    </source>
</evidence>
<proteinExistence type="inferred from homology"/>
<keyword evidence="9" id="KW-1185">Reference proteome</keyword>
<gene>
    <name evidence="8" type="ORF">KEC16_13105</name>
</gene>
<dbReference type="Gene3D" id="2.30.30.110">
    <property type="match status" value="1"/>
</dbReference>
<comment type="similarity">
    <text evidence="1">Belongs to the CcdB toxin family.</text>
</comment>
<keyword evidence="3" id="KW-0678">Repressor</keyword>
<dbReference type="EMBL" id="JAGTUF010000012">
    <property type="protein sequence ID" value="MBR9972656.1"/>
    <property type="molecule type" value="Genomic_DNA"/>
</dbReference>
<keyword evidence="4" id="KW-0805">Transcription regulation</keyword>
<sequence>MRQFDVHLPNGDGPLLLVLQAEAVNPFSIVVAAPLYPADDWHDPVRHLQPRFVIGDKNFVLATNYLAAVPRSQFGTVLASLEPHRATILAALDFLFTGI</sequence>
<evidence type="ECO:0000256" key="4">
    <source>
        <dbReference type="ARBA" id="ARBA00023015"/>
    </source>
</evidence>
<organism evidence="8 9">
    <name type="scientific">Magnetospirillum sulfuroxidans</name>
    <dbReference type="NCBI Taxonomy" id="611300"/>
    <lineage>
        <taxon>Bacteria</taxon>
        <taxon>Pseudomonadati</taxon>
        <taxon>Pseudomonadota</taxon>
        <taxon>Alphaproteobacteria</taxon>
        <taxon>Rhodospirillales</taxon>
        <taxon>Rhodospirillaceae</taxon>
        <taxon>Magnetospirillum</taxon>
    </lineage>
</organism>
<name>A0ABS5IE09_9PROT</name>